<dbReference type="OrthoDB" id="9785840at2"/>
<evidence type="ECO:0000313" key="2">
    <source>
        <dbReference type="Proteomes" id="UP000094849"/>
    </source>
</evidence>
<protein>
    <submittedName>
        <fullName evidence="1">Uncharacterized protein</fullName>
    </submittedName>
</protein>
<reference evidence="1 2" key="1">
    <citation type="submission" date="2016-03" db="EMBL/GenBank/DDBJ databases">
        <title>Chemosynthetic sulphur-oxidizing symbionts of marine invertebrate animals are capable of nitrogen fixation.</title>
        <authorList>
            <person name="Petersen J.M."/>
            <person name="Kemper A."/>
            <person name="Gruber-Vodicka H."/>
            <person name="Cardini U."/>
            <person name="Geest Mvander."/>
            <person name="Kleiner M."/>
            <person name="Bulgheresi S."/>
            <person name="Fussmann M."/>
            <person name="Herbold C."/>
            <person name="Seah B.K.B."/>
            <person name="Antony C.Paul."/>
            <person name="Liu D."/>
            <person name="Belitz A."/>
            <person name="Weber M."/>
        </authorList>
    </citation>
    <scope>NUCLEOTIDE SEQUENCE [LARGE SCALE GENOMIC DNA]</scope>
    <source>
        <strain evidence="1">G_D</strain>
    </source>
</reference>
<dbReference type="Proteomes" id="UP000094849">
    <property type="component" value="Unassembled WGS sequence"/>
</dbReference>
<name>A0A1E2UL31_9GAMM</name>
<dbReference type="AlphaFoldDB" id="A0A1E2UL31"/>
<proteinExistence type="predicted"/>
<sequence length="81" mass="9333">MEYPTAIALDKDALRSNVVRVTIPAKAMFDLKKMQKITESVLDQLGCGNCHSGHDIRFDIEKQFIVDEKLKVHSQMELMRR</sequence>
<dbReference type="RefSeq" id="WP_068990229.1">
    <property type="nucleotide sequence ID" value="NZ_LVJW01000006.1"/>
</dbReference>
<keyword evidence="2" id="KW-1185">Reference proteome</keyword>
<organism evidence="1 2">
    <name type="scientific">Candidatus Thiodiazotropha endoloripes</name>
    <dbReference type="NCBI Taxonomy" id="1818881"/>
    <lineage>
        <taxon>Bacteria</taxon>
        <taxon>Pseudomonadati</taxon>
        <taxon>Pseudomonadota</taxon>
        <taxon>Gammaproteobacteria</taxon>
        <taxon>Chromatiales</taxon>
        <taxon>Sedimenticolaceae</taxon>
        <taxon>Candidatus Thiodiazotropha</taxon>
    </lineage>
</organism>
<dbReference type="EMBL" id="LVJZ01000003">
    <property type="protein sequence ID" value="ODB95409.1"/>
    <property type="molecule type" value="Genomic_DNA"/>
</dbReference>
<gene>
    <name evidence="1" type="ORF">A3196_00745</name>
</gene>
<evidence type="ECO:0000313" key="1">
    <source>
        <dbReference type="EMBL" id="ODB95409.1"/>
    </source>
</evidence>
<comment type="caution">
    <text evidence="1">The sequence shown here is derived from an EMBL/GenBank/DDBJ whole genome shotgun (WGS) entry which is preliminary data.</text>
</comment>
<accession>A0A1E2UL31</accession>